<name>A0ABT9RXZ1_9MICC</name>
<dbReference type="Proteomes" id="UP001226577">
    <property type="component" value="Unassembled WGS sequence"/>
</dbReference>
<protein>
    <submittedName>
        <fullName evidence="2">Uncharacterized protein</fullName>
    </submittedName>
</protein>
<proteinExistence type="predicted"/>
<keyword evidence="1" id="KW-0812">Transmembrane</keyword>
<evidence type="ECO:0000256" key="1">
    <source>
        <dbReference type="SAM" id="Phobius"/>
    </source>
</evidence>
<keyword evidence="1" id="KW-1133">Transmembrane helix</keyword>
<evidence type="ECO:0000313" key="2">
    <source>
        <dbReference type="EMBL" id="MDP9890118.1"/>
    </source>
</evidence>
<keyword evidence="1" id="KW-0472">Membrane</keyword>
<feature type="transmembrane region" description="Helical" evidence="1">
    <location>
        <begin position="23"/>
        <end position="45"/>
    </location>
</feature>
<accession>A0ABT9RXZ1</accession>
<dbReference type="EMBL" id="JAUSRE010000023">
    <property type="protein sequence ID" value="MDP9890118.1"/>
    <property type="molecule type" value="Genomic_DNA"/>
</dbReference>
<gene>
    <name evidence="2" type="ORF">J2X98_003730</name>
</gene>
<sequence length="128" mass="13010">MPTFVTGAAPGPRAPWVLVLRQLACCGAPLLIAWAVFGALGWIGALLPDPVAVTGAEAVAAGLVLVALLGGGAATHGRSVRMGPSLTRSREVPLTKNPARTRAGIAGIARGAVTTEPGQRPAPVFRRF</sequence>
<organism evidence="2 3">
    <name type="scientific">Pseudarthrobacter enclensis</name>
    <dbReference type="NCBI Taxonomy" id="993070"/>
    <lineage>
        <taxon>Bacteria</taxon>
        <taxon>Bacillati</taxon>
        <taxon>Actinomycetota</taxon>
        <taxon>Actinomycetes</taxon>
        <taxon>Micrococcales</taxon>
        <taxon>Micrococcaceae</taxon>
        <taxon>Pseudarthrobacter</taxon>
    </lineage>
</organism>
<comment type="caution">
    <text evidence="2">The sequence shown here is derived from an EMBL/GenBank/DDBJ whole genome shotgun (WGS) entry which is preliminary data.</text>
</comment>
<keyword evidence="3" id="KW-1185">Reference proteome</keyword>
<feature type="transmembrane region" description="Helical" evidence="1">
    <location>
        <begin position="51"/>
        <end position="74"/>
    </location>
</feature>
<reference evidence="2 3" key="1">
    <citation type="submission" date="2023-07" db="EMBL/GenBank/DDBJ databases">
        <title>Sorghum-associated microbial communities from plants grown in Nebraska, USA.</title>
        <authorList>
            <person name="Schachtman D."/>
        </authorList>
    </citation>
    <scope>NUCLEOTIDE SEQUENCE [LARGE SCALE GENOMIC DNA]</scope>
    <source>
        <strain evidence="2 3">CC222</strain>
    </source>
</reference>
<evidence type="ECO:0000313" key="3">
    <source>
        <dbReference type="Proteomes" id="UP001226577"/>
    </source>
</evidence>